<reference evidence="2 3" key="1">
    <citation type="submission" date="2024-01" db="EMBL/GenBank/DDBJ databases">
        <authorList>
            <person name="Allen C."/>
            <person name="Tagirdzhanova G."/>
        </authorList>
    </citation>
    <scope>NUCLEOTIDE SEQUENCE [LARGE SCALE GENOMIC DNA]</scope>
    <source>
        <strain evidence="2 3">CBS 573.63</strain>
    </source>
</reference>
<protein>
    <submittedName>
        <fullName evidence="2">Uncharacterized protein</fullName>
    </submittedName>
</protein>
<comment type="caution">
    <text evidence="2">The sequence shown here is derived from an EMBL/GenBank/DDBJ whole genome shotgun (WGS) entry which is preliminary data.</text>
</comment>
<evidence type="ECO:0000313" key="2">
    <source>
        <dbReference type="EMBL" id="CAK7264452.1"/>
    </source>
</evidence>
<proteinExistence type="predicted"/>
<evidence type="ECO:0000256" key="1">
    <source>
        <dbReference type="SAM" id="MobiDB-lite"/>
    </source>
</evidence>
<keyword evidence="3" id="KW-1185">Reference proteome</keyword>
<organism evidence="2 3">
    <name type="scientific">Sporothrix epigloea</name>
    <dbReference type="NCBI Taxonomy" id="1892477"/>
    <lineage>
        <taxon>Eukaryota</taxon>
        <taxon>Fungi</taxon>
        <taxon>Dikarya</taxon>
        <taxon>Ascomycota</taxon>
        <taxon>Pezizomycotina</taxon>
        <taxon>Sordariomycetes</taxon>
        <taxon>Sordariomycetidae</taxon>
        <taxon>Ophiostomatales</taxon>
        <taxon>Ophiostomataceae</taxon>
        <taxon>Sporothrix</taxon>
    </lineage>
</organism>
<feature type="region of interest" description="Disordered" evidence="1">
    <location>
        <begin position="45"/>
        <end position="73"/>
    </location>
</feature>
<sequence length="168" mass="18358">MTPGGGAGRVAYGTELRVDAEGVAEERGVRVEEKCVAEGAVHSEPAVLIDDVEDDSTEPAQAGTEDPTKRYLTPEPEVLYVAGTSDKVRSEHSALGEHSDPDMDVAGYQYKTCIAEHMASVFSFSSNSSVLPTMKILHTHPDQLAFREARQAHIDSQRQLKTFRELSR</sequence>
<dbReference type="EMBL" id="CAWUOM010000010">
    <property type="protein sequence ID" value="CAK7264452.1"/>
    <property type="molecule type" value="Genomic_DNA"/>
</dbReference>
<accession>A0ABP0DBG5</accession>
<evidence type="ECO:0000313" key="3">
    <source>
        <dbReference type="Proteomes" id="UP001642501"/>
    </source>
</evidence>
<gene>
    <name evidence="2" type="ORF">SEPCBS57363_001084</name>
</gene>
<name>A0ABP0DBG5_9PEZI</name>
<dbReference type="Proteomes" id="UP001642501">
    <property type="component" value="Unassembled WGS sequence"/>
</dbReference>